<evidence type="ECO:0000256" key="13">
    <source>
        <dbReference type="ARBA" id="ARBA00022989"/>
    </source>
</evidence>
<evidence type="ECO:0000256" key="10">
    <source>
        <dbReference type="ARBA" id="ARBA00022723"/>
    </source>
</evidence>
<dbReference type="PANTHER" id="PTHR10571:SF0">
    <property type="entry name" value="UDP-N-ACETYLGLUCOSAMINE--DOLICHYL-PHOSPHATE N-ACETYLGLUCOSAMINEPHOSPHOTRANSFERASE"/>
    <property type="match status" value="1"/>
</dbReference>
<dbReference type="EC" id="2.7.8.15" evidence="5"/>
<dbReference type="GO" id="GO:0046872">
    <property type="term" value="F:metal ion binding"/>
    <property type="evidence" value="ECO:0007669"/>
    <property type="project" value="UniProtKB-KW"/>
</dbReference>
<evidence type="ECO:0000313" key="20">
    <source>
        <dbReference type="EMBL" id="KEQ71392.1"/>
    </source>
</evidence>
<feature type="transmembrane region" description="Helical" evidence="19">
    <location>
        <begin position="242"/>
        <end position="261"/>
    </location>
</feature>
<keyword evidence="12" id="KW-0460">Magnesium</keyword>
<name>A0A074WNS8_9PEZI</name>
<feature type="transmembrane region" description="Helical" evidence="19">
    <location>
        <begin position="173"/>
        <end position="196"/>
    </location>
</feature>
<comment type="similarity">
    <text evidence="4">Belongs to the glycosyltransferase 4 family.</text>
</comment>
<dbReference type="PANTHER" id="PTHR10571">
    <property type="entry name" value="UDP-N-ACETYLGLUCOSAMINE--DOLICHYL-PHOSPHATE N-ACETYLGLUCOSAMINEPHOSPHOTRANSFERASE"/>
    <property type="match status" value="1"/>
</dbReference>
<comment type="function">
    <text evidence="17">UDP-N-acetylglucosamine--dolichyl-phosphate N-acetylglucosaminephosphotransferase that operates in the biosynthetic pathway of dolichol-linked oligosaccharides, the glycan precursors employed in protein asparagine (N)-glycosylation. The assembly of dolichol-linked oligosaccharides begins on the cytosolic side of the endoplasmic reticulum membrane and finishes in its lumen. The sequential addition of sugars to dolichol pyrophosphate produces dolichol-linked oligosaccharides containing fourteen sugars, including two GlcNAcs, nine mannoses and three glucoses. Once assembled, the oligosaccharide is transferred from the lipid to nascent proteins by oligosaccharyltransferases. Catalyzes the initial step of dolichol-linked oligosaccharide biosynthesis, transfering GlcNAc-1-P from cytosolic UDP-GlcNAc onto the carrier lipid dolichyl phosphate (P-dolichol), yielding GlcNAc-P-P-dolichol embedded in the cytoplasmic leaflet of the endoplasmic reticulum membrane.</text>
</comment>
<feature type="transmembrane region" description="Helical" evidence="19">
    <location>
        <begin position="328"/>
        <end position="350"/>
    </location>
</feature>
<comment type="cofactor">
    <cofactor evidence="1">
        <name>Mg(2+)</name>
        <dbReference type="ChEBI" id="CHEBI:18420"/>
    </cofactor>
</comment>
<evidence type="ECO:0000256" key="19">
    <source>
        <dbReference type="SAM" id="Phobius"/>
    </source>
</evidence>
<dbReference type="CDD" id="cd06855">
    <property type="entry name" value="GT_GPT_euk"/>
    <property type="match status" value="1"/>
</dbReference>
<dbReference type="EMBL" id="KL584714">
    <property type="protein sequence ID" value="KEQ71392.1"/>
    <property type="molecule type" value="Genomic_DNA"/>
</dbReference>
<accession>A0A074WNS8</accession>
<evidence type="ECO:0000256" key="14">
    <source>
        <dbReference type="ARBA" id="ARBA00023136"/>
    </source>
</evidence>
<dbReference type="OrthoDB" id="10262326at2759"/>
<dbReference type="AlphaFoldDB" id="A0A074WNS8"/>
<evidence type="ECO:0000256" key="18">
    <source>
        <dbReference type="ARBA" id="ARBA00045078"/>
    </source>
</evidence>
<feature type="transmembrane region" description="Helical" evidence="19">
    <location>
        <begin position="35"/>
        <end position="57"/>
    </location>
</feature>
<keyword evidence="21" id="KW-1185">Reference proteome</keyword>
<evidence type="ECO:0000256" key="15">
    <source>
        <dbReference type="ARBA" id="ARBA00029567"/>
    </source>
</evidence>
<evidence type="ECO:0000313" key="21">
    <source>
        <dbReference type="Proteomes" id="UP000027730"/>
    </source>
</evidence>
<comment type="subcellular location">
    <subcellularLocation>
        <location evidence="2">Endoplasmic reticulum membrane</location>
        <topology evidence="2">Multi-pass membrane protein</topology>
    </subcellularLocation>
</comment>
<keyword evidence="9 19" id="KW-0812">Transmembrane</keyword>
<dbReference type="GO" id="GO:0005789">
    <property type="term" value="C:endoplasmic reticulum membrane"/>
    <property type="evidence" value="ECO:0007669"/>
    <property type="project" value="UniProtKB-SubCell"/>
</dbReference>
<dbReference type="InterPro" id="IPR000715">
    <property type="entry name" value="Glycosyl_transferase_4"/>
</dbReference>
<dbReference type="InterPro" id="IPR033895">
    <property type="entry name" value="GPT"/>
</dbReference>
<comment type="pathway">
    <text evidence="3">Protein modification; protein glycosylation.</text>
</comment>
<evidence type="ECO:0000256" key="5">
    <source>
        <dbReference type="ARBA" id="ARBA00013225"/>
    </source>
</evidence>
<comment type="catalytic activity">
    <reaction evidence="18">
        <text>a di-trans,poly-cis-dolichyl phosphate + UDP-N-acetyl-alpha-D-glucosamine = an N-acetyl-alpha-D-glucosaminyl-diphospho-di-trans,poly-cis-dolichol + UMP</text>
        <dbReference type="Rhea" id="RHEA:13289"/>
        <dbReference type="Rhea" id="RHEA-COMP:19498"/>
        <dbReference type="Rhea" id="RHEA-COMP:19507"/>
        <dbReference type="ChEBI" id="CHEBI:57683"/>
        <dbReference type="ChEBI" id="CHEBI:57705"/>
        <dbReference type="ChEBI" id="CHEBI:57865"/>
        <dbReference type="ChEBI" id="CHEBI:58427"/>
        <dbReference type="EC" id="2.7.8.15"/>
    </reaction>
    <physiologicalReaction direction="left-to-right" evidence="18">
        <dbReference type="Rhea" id="RHEA:13290"/>
    </physiologicalReaction>
</comment>
<dbReference type="RefSeq" id="XP_013425493.1">
    <property type="nucleotide sequence ID" value="XM_013570039.1"/>
</dbReference>
<feature type="transmembrane region" description="Helical" evidence="19">
    <location>
        <begin position="273"/>
        <end position="292"/>
    </location>
</feature>
<keyword evidence="10" id="KW-0479">Metal-binding</keyword>
<keyword evidence="7" id="KW-0328">Glycosyltransferase</keyword>
<gene>
    <name evidence="20" type="ORF">M436DRAFT_51283</name>
</gene>
<organism evidence="20 21">
    <name type="scientific">Aureobasidium namibiae CBS 147.97</name>
    <dbReference type="NCBI Taxonomy" id="1043004"/>
    <lineage>
        <taxon>Eukaryota</taxon>
        <taxon>Fungi</taxon>
        <taxon>Dikarya</taxon>
        <taxon>Ascomycota</taxon>
        <taxon>Pezizomycotina</taxon>
        <taxon>Dothideomycetes</taxon>
        <taxon>Dothideomycetidae</taxon>
        <taxon>Dothideales</taxon>
        <taxon>Saccotheciaceae</taxon>
        <taxon>Aureobasidium</taxon>
    </lineage>
</organism>
<keyword evidence="11" id="KW-0256">Endoplasmic reticulum</keyword>
<feature type="transmembrane region" description="Helical" evidence="19">
    <location>
        <begin position="142"/>
        <end position="161"/>
    </location>
</feature>
<evidence type="ECO:0000256" key="9">
    <source>
        <dbReference type="ARBA" id="ARBA00022692"/>
    </source>
</evidence>
<feature type="transmembrane region" description="Helical" evidence="19">
    <location>
        <begin position="78"/>
        <end position="102"/>
    </location>
</feature>
<keyword evidence="14 19" id="KW-0472">Membrane</keyword>
<evidence type="ECO:0000256" key="1">
    <source>
        <dbReference type="ARBA" id="ARBA00001946"/>
    </source>
</evidence>
<evidence type="ECO:0000256" key="4">
    <source>
        <dbReference type="ARBA" id="ARBA00009317"/>
    </source>
</evidence>
<keyword evidence="8 20" id="KW-0808">Transferase</keyword>
<protein>
    <recommendedName>
        <fullName evidence="6">UDP-N-acetylglucosamine--dolichyl-phosphate N-acetylglucosaminephosphotransferase</fullName>
        <ecNumber evidence="5">2.7.8.15</ecNumber>
    </recommendedName>
    <alternativeName>
        <fullName evidence="15">GlcNAc-1-P transferase</fullName>
    </alternativeName>
    <alternativeName>
        <fullName evidence="16">N-acetylglucosamine-1-phosphate transferase</fullName>
    </alternativeName>
</protein>
<dbReference type="STRING" id="1043004.A0A074WNS8"/>
<evidence type="ECO:0000256" key="7">
    <source>
        <dbReference type="ARBA" id="ARBA00022676"/>
    </source>
</evidence>
<dbReference type="HOGENOM" id="CLU_029942_1_0_1"/>
<evidence type="ECO:0000256" key="17">
    <source>
        <dbReference type="ARBA" id="ARBA00044717"/>
    </source>
</evidence>
<dbReference type="GeneID" id="25411407"/>
<sequence length="463" mass="51222">MTGQLSNTEAWSLLACSAASLGVLSNTWSSDGAPVFASLALSGLAFSSSYAIIRWTGDAFIRVGRKGKDMSKKQPIELPEMMGLVSALVYLLCIIAFLPFAFKHDIVAATSGGGNKDIMIEAQEVETGRFLHRFPLEKVNQLASYGFAYGTLATVIILGIIDDFFDIRWRHKFFIPAFASLPILGLYFVDFGVTQVVVPIPLRPYLGELVDLGSLYYLYMSAISIFCPNSINILAGINGIEVAQSIVIALLILLNDAFYLVPSTPTLHPATDSHLFSVYLLLPFLGVSLSLLKHNWFPAKVFVGDTYCYFAGMVFAVVGIMGHFSKTLILLFIPQVLNFIYSAPQLFHIVPCPRHRLPRFNPRTGLLEPSKATFTAEKPLNKWVAEVLKVLDVVKLLRVETDEKGTVTSTTNLTILNLWLVWRGPKREDRLAVEILAMQTFVGLLGLAVRHRLALVIFSQDNL</sequence>
<keyword evidence="13 19" id="KW-1133">Transmembrane helix</keyword>
<evidence type="ECO:0000256" key="2">
    <source>
        <dbReference type="ARBA" id="ARBA00004477"/>
    </source>
</evidence>
<feature type="transmembrane region" description="Helical" evidence="19">
    <location>
        <begin position="216"/>
        <end position="235"/>
    </location>
</feature>
<evidence type="ECO:0000256" key="3">
    <source>
        <dbReference type="ARBA" id="ARBA00004922"/>
    </source>
</evidence>
<dbReference type="Pfam" id="PF00953">
    <property type="entry name" value="Glycos_transf_4"/>
    <property type="match status" value="1"/>
</dbReference>
<dbReference type="Proteomes" id="UP000027730">
    <property type="component" value="Unassembled WGS sequence"/>
</dbReference>
<dbReference type="GO" id="GO:0016757">
    <property type="term" value="F:glycosyltransferase activity"/>
    <property type="evidence" value="ECO:0007669"/>
    <property type="project" value="UniProtKB-KW"/>
</dbReference>
<reference evidence="20 21" key="1">
    <citation type="journal article" date="2014" name="BMC Genomics">
        <title>Genome sequencing of four Aureobasidium pullulans varieties: biotechnological potential, stress tolerance, and description of new species.</title>
        <authorList>
            <person name="Gostin Ar C."/>
            <person name="Ohm R.A."/>
            <person name="Kogej T."/>
            <person name="Sonjak S."/>
            <person name="Turk M."/>
            <person name="Zajc J."/>
            <person name="Zalar P."/>
            <person name="Grube M."/>
            <person name="Sun H."/>
            <person name="Han J."/>
            <person name="Sharma A."/>
            <person name="Chiniquy J."/>
            <person name="Ngan C.Y."/>
            <person name="Lipzen A."/>
            <person name="Barry K."/>
            <person name="Grigoriev I.V."/>
            <person name="Gunde-Cimerman N."/>
        </authorList>
    </citation>
    <scope>NUCLEOTIDE SEQUENCE [LARGE SCALE GENOMIC DNA]</scope>
    <source>
        <strain evidence="20 21">CBS 147.97</strain>
    </source>
</reference>
<evidence type="ECO:0000256" key="12">
    <source>
        <dbReference type="ARBA" id="ARBA00022842"/>
    </source>
</evidence>
<evidence type="ECO:0000256" key="8">
    <source>
        <dbReference type="ARBA" id="ARBA00022679"/>
    </source>
</evidence>
<feature type="transmembrane region" description="Helical" evidence="19">
    <location>
        <begin position="304"/>
        <end position="322"/>
    </location>
</feature>
<dbReference type="GO" id="GO:0006488">
    <property type="term" value="P:dolichol-linked oligosaccharide biosynthetic process"/>
    <property type="evidence" value="ECO:0007669"/>
    <property type="project" value="InterPro"/>
</dbReference>
<dbReference type="GO" id="GO:0003975">
    <property type="term" value="F:UDP-N-acetylglucosamine-dolichyl-phosphate N-acetylglucosaminephosphotransferase activity"/>
    <property type="evidence" value="ECO:0007669"/>
    <property type="project" value="UniProtKB-EC"/>
</dbReference>
<proteinExistence type="inferred from homology"/>
<dbReference type="UniPathway" id="UPA00378"/>
<evidence type="ECO:0000256" key="6">
    <source>
        <dbReference type="ARBA" id="ARBA00017659"/>
    </source>
</evidence>
<evidence type="ECO:0000256" key="11">
    <source>
        <dbReference type="ARBA" id="ARBA00022824"/>
    </source>
</evidence>
<evidence type="ECO:0000256" key="16">
    <source>
        <dbReference type="ARBA" id="ARBA00033238"/>
    </source>
</evidence>